<feature type="transmembrane region" description="Helical" evidence="1">
    <location>
        <begin position="76"/>
        <end position="94"/>
    </location>
</feature>
<feature type="transmembrane region" description="Helical" evidence="1">
    <location>
        <begin position="100"/>
        <end position="119"/>
    </location>
</feature>
<feature type="transmembrane region" description="Helical" evidence="1">
    <location>
        <begin position="37"/>
        <end position="55"/>
    </location>
</feature>
<keyword evidence="1" id="KW-0812">Transmembrane</keyword>
<sequence length="389" mass="45158">MAIKRGLHRNVIDSKLILFFLYNLAFVLYMAGYIPRYVNLMLLAIFIIVNGGEVLKKSKGKIGKKMCFWKETKLMMTSFLAFAIISFIIQIIHFRIELSLITYYLYLVTPLIAAFVWVNNVKKEKLFLYFYVFLARFILNFLLNNAGNISINAISAITIRDSLSSAFESSDAHCFFILMIIFLYYERKTLSIICGLLCMLCFKRLCFILTPIILICYKWIPRKEVNKTLIDVSTVVFIISPLVVYYLTQNLISISSALGIDLDLFSSGRFSIINYVMNNIDQYNGYGSISAYLDQYPYGFFIRITQMHCDVLQIFLETTILGVAIYFYNLFRISRIDYTRYIIVLYFAIEMVFSHFVDVLAAWMILYMFCAMQDKTHFSQISSPGRKGG</sequence>
<dbReference type="RefSeq" id="WP_074648320.1">
    <property type="nucleotide sequence ID" value="NZ_FOIL01000003.1"/>
</dbReference>
<accession>A0A1I0B650</accession>
<feature type="transmembrane region" description="Helical" evidence="1">
    <location>
        <begin position="192"/>
        <end position="220"/>
    </location>
</feature>
<evidence type="ECO:0000313" key="3">
    <source>
        <dbReference type="Proteomes" id="UP000199820"/>
    </source>
</evidence>
<gene>
    <name evidence="2" type="ORF">SAMN04487771_1003100</name>
</gene>
<evidence type="ECO:0000256" key="1">
    <source>
        <dbReference type="SAM" id="Phobius"/>
    </source>
</evidence>
<dbReference type="EMBL" id="FOIL01000003">
    <property type="protein sequence ID" value="SET02247.1"/>
    <property type="molecule type" value="Genomic_DNA"/>
</dbReference>
<feature type="transmembrane region" description="Helical" evidence="1">
    <location>
        <begin position="126"/>
        <end position="143"/>
    </location>
</feature>
<protein>
    <recommendedName>
        <fullName evidence="4">O-antigen ligase like membrane protein</fullName>
    </recommendedName>
</protein>
<reference evidence="2 3" key="1">
    <citation type="submission" date="2016-10" db="EMBL/GenBank/DDBJ databases">
        <authorList>
            <person name="de Groot N.N."/>
        </authorList>
    </citation>
    <scope>NUCLEOTIDE SEQUENCE [LARGE SCALE GENOMIC DNA]</scope>
    <source>
        <strain evidence="2 3">KH1P1</strain>
    </source>
</reference>
<evidence type="ECO:0008006" key="4">
    <source>
        <dbReference type="Google" id="ProtNLM"/>
    </source>
</evidence>
<proteinExistence type="predicted"/>
<feature type="transmembrane region" description="Helical" evidence="1">
    <location>
        <begin position="311"/>
        <end position="331"/>
    </location>
</feature>
<keyword evidence="3" id="KW-1185">Reference proteome</keyword>
<keyword evidence="1" id="KW-0472">Membrane</keyword>
<dbReference type="AlphaFoldDB" id="A0A1I0B650"/>
<name>A0A1I0B650_9FIRM</name>
<keyword evidence="1" id="KW-1133">Transmembrane helix</keyword>
<organism evidence="2 3">
    <name type="scientific">[Clostridium] aminophilum</name>
    <dbReference type="NCBI Taxonomy" id="1526"/>
    <lineage>
        <taxon>Bacteria</taxon>
        <taxon>Bacillati</taxon>
        <taxon>Bacillota</taxon>
        <taxon>Clostridia</taxon>
        <taxon>Lachnospirales</taxon>
        <taxon>Lachnospiraceae</taxon>
    </lineage>
</organism>
<feature type="transmembrane region" description="Helical" evidence="1">
    <location>
        <begin position="163"/>
        <end position="185"/>
    </location>
</feature>
<feature type="transmembrane region" description="Helical" evidence="1">
    <location>
        <begin position="343"/>
        <end position="369"/>
    </location>
</feature>
<feature type="transmembrane region" description="Helical" evidence="1">
    <location>
        <begin position="232"/>
        <end position="248"/>
    </location>
</feature>
<feature type="transmembrane region" description="Helical" evidence="1">
    <location>
        <begin position="12"/>
        <end position="31"/>
    </location>
</feature>
<dbReference type="Proteomes" id="UP000199820">
    <property type="component" value="Unassembled WGS sequence"/>
</dbReference>
<evidence type="ECO:0000313" key="2">
    <source>
        <dbReference type="EMBL" id="SET02247.1"/>
    </source>
</evidence>